<proteinExistence type="predicted"/>
<dbReference type="AlphaFoldDB" id="A0A0F8YNM7"/>
<reference evidence="1" key="1">
    <citation type="journal article" date="2015" name="Nature">
        <title>Complex archaea that bridge the gap between prokaryotes and eukaryotes.</title>
        <authorList>
            <person name="Spang A."/>
            <person name="Saw J.H."/>
            <person name="Jorgensen S.L."/>
            <person name="Zaremba-Niedzwiedzka K."/>
            <person name="Martijn J."/>
            <person name="Lind A.E."/>
            <person name="van Eijk R."/>
            <person name="Schleper C."/>
            <person name="Guy L."/>
            <person name="Ettema T.J."/>
        </authorList>
    </citation>
    <scope>NUCLEOTIDE SEQUENCE</scope>
</reference>
<comment type="caution">
    <text evidence="1">The sequence shown here is derived from an EMBL/GenBank/DDBJ whole genome shotgun (WGS) entry which is preliminary data.</text>
</comment>
<feature type="non-terminal residue" evidence="1">
    <location>
        <position position="41"/>
    </location>
</feature>
<name>A0A0F8YNM7_9ZZZZ</name>
<organism evidence="1">
    <name type="scientific">marine sediment metagenome</name>
    <dbReference type="NCBI Taxonomy" id="412755"/>
    <lineage>
        <taxon>unclassified sequences</taxon>
        <taxon>metagenomes</taxon>
        <taxon>ecological metagenomes</taxon>
    </lineage>
</organism>
<accession>A0A0F8YNM7</accession>
<evidence type="ECO:0000313" key="1">
    <source>
        <dbReference type="EMBL" id="KKK83013.1"/>
    </source>
</evidence>
<protein>
    <submittedName>
        <fullName evidence="1">Uncharacterized protein</fullName>
    </submittedName>
</protein>
<sequence length="41" mass="4660">MNYKKYIKDNTIRCEAGHRGGGIEINLSKLLPELNKPRMSA</sequence>
<gene>
    <name evidence="1" type="ORF">LCGC14_2797660</name>
</gene>
<dbReference type="EMBL" id="LAZR01052416">
    <property type="protein sequence ID" value="KKK83013.1"/>
    <property type="molecule type" value="Genomic_DNA"/>
</dbReference>